<keyword evidence="4" id="KW-0862">Zinc</keyword>
<dbReference type="PROSITE" id="PS00018">
    <property type="entry name" value="EF_HAND_1"/>
    <property type="match status" value="1"/>
</dbReference>
<evidence type="ECO:0000256" key="3">
    <source>
        <dbReference type="ARBA" id="ARBA00022771"/>
    </source>
</evidence>
<evidence type="ECO:0000313" key="8">
    <source>
        <dbReference type="EMBL" id="KAL3088031.1"/>
    </source>
</evidence>
<keyword evidence="2" id="KW-0479">Metal-binding</keyword>
<keyword evidence="3" id="KW-0863">Zinc-finger</keyword>
<evidence type="ECO:0000256" key="7">
    <source>
        <dbReference type="SAM" id="SignalP"/>
    </source>
</evidence>
<dbReference type="Proteomes" id="UP001620645">
    <property type="component" value="Unassembled WGS sequence"/>
</dbReference>
<dbReference type="AlphaFoldDB" id="A0ABD2JBP7"/>
<evidence type="ECO:0000256" key="4">
    <source>
        <dbReference type="ARBA" id="ARBA00022833"/>
    </source>
</evidence>
<proteinExistence type="predicted"/>
<dbReference type="InterPro" id="IPR018247">
    <property type="entry name" value="EF_Hand_1_Ca_BS"/>
</dbReference>
<organism evidence="8 9">
    <name type="scientific">Heterodera schachtii</name>
    <name type="common">Sugarbeet cyst nematode worm</name>
    <name type="synonym">Tylenchus schachtii</name>
    <dbReference type="NCBI Taxonomy" id="97005"/>
    <lineage>
        <taxon>Eukaryota</taxon>
        <taxon>Metazoa</taxon>
        <taxon>Ecdysozoa</taxon>
        <taxon>Nematoda</taxon>
        <taxon>Chromadorea</taxon>
        <taxon>Rhabditida</taxon>
        <taxon>Tylenchina</taxon>
        <taxon>Tylenchomorpha</taxon>
        <taxon>Tylenchoidea</taxon>
        <taxon>Heteroderidae</taxon>
        <taxon>Heteroderinae</taxon>
        <taxon>Heterodera</taxon>
    </lineage>
</organism>
<feature type="signal peptide" evidence="7">
    <location>
        <begin position="1"/>
        <end position="31"/>
    </location>
</feature>
<dbReference type="PANTHER" id="PTHR46481:SF10">
    <property type="entry name" value="ZINC FINGER BED DOMAIN-CONTAINING PROTEIN 39"/>
    <property type="match status" value="1"/>
</dbReference>
<dbReference type="GO" id="GO:0005634">
    <property type="term" value="C:nucleus"/>
    <property type="evidence" value="ECO:0007669"/>
    <property type="project" value="UniProtKB-SubCell"/>
</dbReference>
<evidence type="ECO:0008006" key="10">
    <source>
        <dbReference type="Google" id="ProtNLM"/>
    </source>
</evidence>
<name>A0ABD2JBP7_HETSC</name>
<accession>A0ABD2JBP7</accession>
<evidence type="ECO:0000256" key="1">
    <source>
        <dbReference type="ARBA" id="ARBA00004123"/>
    </source>
</evidence>
<evidence type="ECO:0000256" key="6">
    <source>
        <dbReference type="SAM" id="MobiDB-lite"/>
    </source>
</evidence>
<dbReference type="InterPro" id="IPR052035">
    <property type="entry name" value="ZnF_BED_domain_contain"/>
</dbReference>
<dbReference type="EMBL" id="JBICCN010000168">
    <property type="protein sequence ID" value="KAL3088031.1"/>
    <property type="molecule type" value="Genomic_DNA"/>
</dbReference>
<dbReference type="InterPro" id="IPR012337">
    <property type="entry name" value="RNaseH-like_sf"/>
</dbReference>
<dbReference type="GO" id="GO:0008270">
    <property type="term" value="F:zinc ion binding"/>
    <property type="evidence" value="ECO:0007669"/>
    <property type="project" value="UniProtKB-KW"/>
</dbReference>
<sequence>MLGGCDASGGRATLCCVRLVAAASLAAYAWATRPRLTDYSPSLTYCLLADADCQIDGLSGSRVAGSGMVSRDGRNFELRASSFENFAVFGLRTSCFGFGQFTRTKCLSCSYSYSSKSATFPKTCLREHLQRHHPDKYDQLTKEEEKANGQQPIQTLLLASTSTDRLCLRQTPAKMPRNESPFSSSQPTIIKSFSQWSSEGEMTKKIDDAVMALICSASLPLSFVEDEAFKNLLTILAPMYKIRSRRHFTSEVLRNLYVKVKNRVKADIQKTDFISLTIDGWSSLEGKHSLLSVTVHYIDYNMEPTFRVMEAVPIKGNHTGEKMCGLLSQVLNEYGVNAEKVHLIVRDNESAMQKATRIAGFESMHCTAHNFNLCVWDALKKLSIDALLEKIKKSIRKIRKSRVLGDEFSALQDESGIPQRNLVKGITVRWNSVFLMLERFYENEEALVLMPAKDKSFPVFSPVDWKTMRSICELLRPIYRATLKVQSRKAGLSSVVPLLKYIDFELRRLSTDFPVVRDQLRTSFVKRFEGWEYSEKLLVATLLDPAYKGAFFKDGVIFERAKDMLLNEAERIAIKCVEFDTTELLAVPEIEVTEDPFLAFGTDTVENDNTFMLPISPTPSPSLASAKAMAAGQVADYLNSQIVDCESHNFWSKNIIRLHAHQPRVSGCFLRLNLFFENFENFAVFGLRTSNFVLRKKLGFVFGFGFECQAELRPSLMVRDQKKEIRSLLKMDVQKTGKNPQRRPNPDLASGDFVNAPPKRRRNTNSSRLEGNPPQEQPGQVQPSVLMVQQQQPVLPIQQQQQQRQFVNQSPQISFSPFVDPQLLHQPQQLPPPATRISISYSKPFTMVEQQQQQQQQQQGEDVIRERIRRRQLQELAAMESAKPLPEDLQFCAQYNAYGLTDIGWLLMGWRDQMVIGTLTGVVAECGPMGTDKSKFKGRKLVLKFDLDATQLLSVKEWERHDRASELARAQPRDRVQLQRLNVVSNKAGTTVENTFLFSTTYGQFSTINILAHAGDEWTPTGSAPLPQNVLAIANFEDGTRVGTSGTATVNLAQQQQLQPRNAADENEEDDDLFVFSDEVEKCEANSRQTSVS</sequence>
<comment type="caution">
    <text evidence="8">The sequence shown here is derived from an EMBL/GenBank/DDBJ whole genome shotgun (WGS) entry which is preliminary data.</text>
</comment>
<gene>
    <name evidence="8" type="ORF">niasHS_009317</name>
</gene>
<feature type="chain" id="PRO_5044768993" description="Transposase" evidence="7">
    <location>
        <begin position="32"/>
        <end position="1093"/>
    </location>
</feature>
<evidence type="ECO:0000313" key="9">
    <source>
        <dbReference type="Proteomes" id="UP001620645"/>
    </source>
</evidence>
<reference evidence="8 9" key="1">
    <citation type="submission" date="2024-10" db="EMBL/GenBank/DDBJ databases">
        <authorList>
            <person name="Kim D."/>
        </authorList>
    </citation>
    <scope>NUCLEOTIDE SEQUENCE [LARGE SCALE GENOMIC DNA]</scope>
    <source>
        <strain evidence="8">Taebaek</strain>
    </source>
</reference>
<protein>
    <recommendedName>
        <fullName evidence="10">Transposase</fullName>
    </recommendedName>
</protein>
<evidence type="ECO:0000256" key="5">
    <source>
        <dbReference type="ARBA" id="ARBA00023242"/>
    </source>
</evidence>
<feature type="region of interest" description="Disordered" evidence="6">
    <location>
        <begin position="731"/>
        <end position="781"/>
    </location>
</feature>
<keyword evidence="7" id="KW-0732">Signal</keyword>
<comment type="subcellular location">
    <subcellularLocation>
        <location evidence="1">Nucleus</location>
    </subcellularLocation>
</comment>
<evidence type="ECO:0000256" key="2">
    <source>
        <dbReference type="ARBA" id="ARBA00022723"/>
    </source>
</evidence>
<dbReference type="PANTHER" id="PTHR46481">
    <property type="entry name" value="ZINC FINGER BED DOMAIN-CONTAINING PROTEIN 4"/>
    <property type="match status" value="1"/>
</dbReference>
<dbReference type="SUPFAM" id="SSF53098">
    <property type="entry name" value="Ribonuclease H-like"/>
    <property type="match status" value="1"/>
</dbReference>
<keyword evidence="9" id="KW-1185">Reference proteome</keyword>
<keyword evidence="5" id="KW-0539">Nucleus</keyword>